<name>A0ABQ9EH80_TEGGR</name>
<dbReference type="InterPro" id="IPR052055">
    <property type="entry name" value="Hepadnavirus_pol/RT"/>
</dbReference>
<gene>
    <name evidence="2" type="ORF">KUTeg_019004</name>
</gene>
<protein>
    <recommendedName>
        <fullName evidence="4">RNase H type-1 domain-containing protein</fullName>
    </recommendedName>
</protein>
<dbReference type="Proteomes" id="UP001217089">
    <property type="component" value="Unassembled WGS sequence"/>
</dbReference>
<feature type="transmembrane region" description="Helical" evidence="1">
    <location>
        <begin position="21"/>
        <end position="43"/>
    </location>
</feature>
<evidence type="ECO:0000256" key="1">
    <source>
        <dbReference type="SAM" id="Phobius"/>
    </source>
</evidence>
<keyword evidence="1" id="KW-0812">Transmembrane</keyword>
<organism evidence="2 3">
    <name type="scientific">Tegillarca granosa</name>
    <name type="common">Malaysian cockle</name>
    <name type="synonym">Anadara granosa</name>
    <dbReference type="NCBI Taxonomy" id="220873"/>
    <lineage>
        <taxon>Eukaryota</taxon>
        <taxon>Metazoa</taxon>
        <taxon>Spiralia</taxon>
        <taxon>Lophotrochozoa</taxon>
        <taxon>Mollusca</taxon>
        <taxon>Bivalvia</taxon>
        <taxon>Autobranchia</taxon>
        <taxon>Pteriomorphia</taxon>
        <taxon>Arcoida</taxon>
        <taxon>Arcoidea</taxon>
        <taxon>Arcidae</taxon>
        <taxon>Tegillarca</taxon>
    </lineage>
</organism>
<proteinExistence type="predicted"/>
<evidence type="ECO:0000313" key="2">
    <source>
        <dbReference type="EMBL" id="KAJ8302608.1"/>
    </source>
</evidence>
<keyword evidence="1" id="KW-0472">Membrane</keyword>
<evidence type="ECO:0008006" key="4">
    <source>
        <dbReference type="Google" id="ProtNLM"/>
    </source>
</evidence>
<reference evidence="2 3" key="1">
    <citation type="submission" date="2022-12" db="EMBL/GenBank/DDBJ databases">
        <title>Chromosome-level genome of Tegillarca granosa.</title>
        <authorList>
            <person name="Kim J."/>
        </authorList>
    </citation>
    <scope>NUCLEOTIDE SEQUENCE [LARGE SCALE GENOMIC DNA]</scope>
    <source>
        <strain evidence="2">Teg-2019</strain>
        <tissue evidence="2">Adductor muscle</tissue>
    </source>
</reference>
<dbReference type="PANTHER" id="PTHR33050">
    <property type="entry name" value="REVERSE TRANSCRIPTASE DOMAIN-CONTAINING PROTEIN"/>
    <property type="match status" value="1"/>
</dbReference>
<dbReference type="SUPFAM" id="SSF56672">
    <property type="entry name" value="DNA/RNA polymerases"/>
    <property type="match status" value="1"/>
</dbReference>
<dbReference type="InterPro" id="IPR043502">
    <property type="entry name" value="DNA/RNA_pol_sf"/>
</dbReference>
<evidence type="ECO:0000313" key="3">
    <source>
        <dbReference type="Proteomes" id="UP001217089"/>
    </source>
</evidence>
<dbReference type="PANTHER" id="PTHR33050:SF7">
    <property type="entry name" value="RIBONUCLEASE H"/>
    <property type="match status" value="1"/>
</dbReference>
<comment type="caution">
    <text evidence="2">The sequence shown here is derived from an EMBL/GenBank/DDBJ whole genome shotgun (WGS) entry which is preliminary data.</text>
</comment>
<accession>A0ABQ9EH80</accession>
<keyword evidence="1" id="KW-1133">Transmembrane helix</keyword>
<keyword evidence="3" id="KW-1185">Reference proteome</keyword>
<dbReference type="EMBL" id="JARBDR010000917">
    <property type="protein sequence ID" value="KAJ8302608.1"/>
    <property type="molecule type" value="Genomic_DNA"/>
</dbReference>
<sequence>MFLTSIDNKSDYDRVRLSRESWQYFGIEFAGWYFVYTVLPFGFKLTDCTQATGYCRKLGVPCLQYIDDRLIAEWVGSDIRKGSPVLAWKSLYIVCQTGIFIGLAKCSFIPSQLLKFLGLLIDTCNLANDDRPIHLKEADALITTISSLFDDLKNYRVDAFVDNKALVDAWNNLVSKNSDLNDALKKLFELSQKCNIDLKVQYIATKDNPADKVSRSLSLQDCQLSEEKWNLIQRKYDPHTVDLMALDSNVMLGIDGKKLKHFTPFPSPLSDGVNLFSQDLRDETYRYVFPPFGLISPV</sequence>